<comment type="pathway">
    <text evidence="3">Amino-acid biosynthesis; L-tryptophan biosynthesis; L-tryptophan from chorismate: step 5/5.</text>
</comment>
<dbReference type="Pfam" id="PF00697">
    <property type="entry name" value="PRAI"/>
    <property type="match status" value="1"/>
</dbReference>
<evidence type="ECO:0000313" key="15">
    <source>
        <dbReference type="Proteomes" id="UP000728032"/>
    </source>
</evidence>
<keyword evidence="10" id="KW-0456">Lyase</keyword>
<gene>
    <name evidence="14" type="ORF">ONB1V03_LOCUS280</name>
</gene>
<comment type="similarity">
    <text evidence="4">Belongs to the TrpF family.</text>
</comment>
<dbReference type="InterPro" id="IPR006653">
    <property type="entry name" value="Trp_synth_b_CS"/>
</dbReference>
<dbReference type="SUPFAM" id="SSF53686">
    <property type="entry name" value="Tryptophan synthase beta subunit-like PLP-dependent enzymes"/>
    <property type="match status" value="1"/>
</dbReference>
<evidence type="ECO:0000256" key="9">
    <source>
        <dbReference type="ARBA" id="ARBA00023235"/>
    </source>
</evidence>
<dbReference type="GO" id="GO:0004640">
    <property type="term" value="F:phosphoribosylanthranilate isomerase activity"/>
    <property type="evidence" value="ECO:0007669"/>
    <property type="project" value="InterPro"/>
</dbReference>
<evidence type="ECO:0000256" key="7">
    <source>
        <dbReference type="ARBA" id="ARBA00022898"/>
    </source>
</evidence>
<evidence type="ECO:0000256" key="2">
    <source>
        <dbReference type="ARBA" id="ARBA00004664"/>
    </source>
</evidence>
<evidence type="ECO:0000256" key="1">
    <source>
        <dbReference type="ARBA" id="ARBA00001933"/>
    </source>
</evidence>
<dbReference type="PANTHER" id="PTHR48077:SF3">
    <property type="entry name" value="TRYPTOPHAN SYNTHASE"/>
    <property type="match status" value="1"/>
</dbReference>
<dbReference type="Pfam" id="PF00291">
    <property type="entry name" value="PALP"/>
    <property type="match status" value="1"/>
</dbReference>
<evidence type="ECO:0000313" key="14">
    <source>
        <dbReference type="EMBL" id="CAD7636580.1"/>
    </source>
</evidence>
<evidence type="ECO:0000259" key="12">
    <source>
        <dbReference type="Pfam" id="PF00291"/>
    </source>
</evidence>
<dbReference type="PANTHER" id="PTHR48077">
    <property type="entry name" value="TRYPTOPHAN SYNTHASE-RELATED"/>
    <property type="match status" value="1"/>
</dbReference>
<keyword evidence="15" id="KW-1185">Reference proteome</keyword>
<dbReference type="NCBIfam" id="NF002299">
    <property type="entry name" value="PRK01222.1-6"/>
    <property type="match status" value="1"/>
</dbReference>
<dbReference type="PROSITE" id="PS00168">
    <property type="entry name" value="TRP_SYNTHASE_BETA"/>
    <property type="match status" value="1"/>
</dbReference>
<dbReference type="FunFam" id="3.20.20.70:FF:000075">
    <property type="entry name" value="Tryptophan biosynthesis protein TRP1"/>
    <property type="match status" value="1"/>
</dbReference>
<name>A0A7R9QA38_9ACAR</name>
<evidence type="ECO:0000256" key="4">
    <source>
        <dbReference type="ARBA" id="ARBA00007571"/>
    </source>
</evidence>
<evidence type="ECO:0008006" key="16">
    <source>
        <dbReference type="Google" id="ProtNLM"/>
    </source>
</evidence>
<accession>A0A7R9QA38</accession>
<keyword evidence="5" id="KW-0028">Amino-acid biosynthesis</keyword>
<dbReference type="Proteomes" id="UP000728032">
    <property type="component" value="Unassembled WGS sequence"/>
</dbReference>
<reference evidence="14" key="1">
    <citation type="submission" date="2020-11" db="EMBL/GenBank/DDBJ databases">
        <authorList>
            <person name="Tran Van P."/>
        </authorList>
    </citation>
    <scope>NUCLEOTIDE SEQUENCE</scope>
</reference>
<dbReference type="InterPro" id="IPR001240">
    <property type="entry name" value="PRAI_dom"/>
</dbReference>
<dbReference type="UniPathway" id="UPA00035">
    <property type="reaction ID" value="UER00042"/>
</dbReference>
<keyword evidence="9" id="KW-0413">Isomerase</keyword>
<dbReference type="NCBIfam" id="NF002298">
    <property type="entry name" value="PRK01222.1-4"/>
    <property type="match status" value="1"/>
</dbReference>
<comment type="pathway">
    <text evidence="2">Amino-acid biosynthesis; L-tryptophan biosynthesis; L-tryptophan from chorismate: step 3/5.</text>
</comment>
<comment type="catalytic activity">
    <reaction evidence="11">
        <text>(1S,2R)-1-C-(indol-3-yl)glycerol 3-phosphate + L-serine = D-glyceraldehyde 3-phosphate + L-tryptophan + H2O</text>
        <dbReference type="Rhea" id="RHEA:10532"/>
        <dbReference type="ChEBI" id="CHEBI:15377"/>
        <dbReference type="ChEBI" id="CHEBI:33384"/>
        <dbReference type="ChEBI" id="CHEBI:57912"/>
        <dbReference type="ChEBI" id="CHEBI:58866"/>
        <dbReference type="ChEBI" id="CHEBI:59776"/>
        <dbReference type="EC" id="4.2.1.20"/>
    </reaction>
</comment>
<keyword evidence="8" id="KW-0057">Aromatic amino acid biosynthesis</keyword>
<dbReference type="InterPro" id="IPR023026">
    <property type="entry name" value="Trp_synth_beta/beta-like"/>
</dbReference>
<protein>
    <recommendedName>
        <fullName evidence="16">Phosphoribosylanthranilate isomerase</fullName>
    </recommendedName>
</protein>
<keyword evidence="6" id="KW-0822">Tryptophan biosynthesis</keyword>
<comment type="cofactor">
    <cofactor evidence="1">
        <name>pyridoxal 5'-phosphate</name>
        <dbReference type="ChEBI" id="CHEBI:597326"/>
    </cofactor>
</comment>
<dbReference type="Gene3D" id="3.20.20.70">
    <property type="entry name" value="Aldolase class I"/>
    <property type="match status" value="1"/>
</dbReference>
<feature type="domain" description="Tryptophan synthase beta chain-like PALP" evidence="12">
    <location>
        <begin position="246"/>
        <end position="382"/>
    </location>
</feature>
<dbReference type="EMBL" id="OC914836">
    <property type="protein sequence ID" value="CAD7636580.1"/>
    <property type="molecule type" value="Genomic_DNA"/>
</dbReference>
<dbReference type="EMBL" id="CAJPVJ010000011">
    <property type="protein sequence ID" value="CAG2157807.1"/>
    <property type="molecule type" value="Genomic_DNA"/>
</dbReference>
<dbReference type="OrthoDB" id="4418812at2759"/>
<feature type="domain" description="N-(5'phosphoribosyl) anthranilate isomerase (PRAI)" evidence="13">
    <location>
        <begin position="5"/>
        <end position="194"/>
    </location>
</feature>
<evidence type="ECO:0000259" key="13">
    <source>
        <dbReference type="Pfam" id="PF00697"/>
    </source>
</evidence>
<dbReference type="CDD" id="cd00405">
    <property type="entry name" value="PRAI"/>
    <property type="match status" value="1"/>
</dbReference>
<dbReference type="InterPro" id="IPR001926">
    <property type="entry name" value="TrpB-like_PALP"/>
</dbReference>
<dbReference type="InterPro" id="IPR011060">
    <property type="entry name" value="RibuloseP-bd_barrel"/>
</dbReference>
<dbReference type="Gene3D" id="3.40.50.1100">
    <property type="match status" value="2"/>
</dbReference>
<sequence length="422" mass="47130">MRTRAKICGITRPQDIQAAVQAGVDAIGFVFYEPSPRYVTIELAQQLAQLIPPYINIVGLFVNASAQDIAQVLEQVPLDIIQFHGDETAQQCQQIAQYNKRRWYKAIQIKPDAKNSDIITTIQQYQQAGASAMLLDAWHPELKGGTGHSFDWSQFPKLDIALILAGGLNPENIEDAIQTTQAYAVDVSGGVESAKDQNGHFGIHGGRFVSETLMAALEDLEKLYFRMKDDAQFLAEFDRDLAYYVGRPSPLYYAERWSKELGGAQIYLKREDLNHTGSHKVNNTIGQALLAKLSGKKRIIAETGAGQHGVATATIAARLGLECVVFMGAEDVKRQAMNVYRMRLLGATVVPVESGSKTLKDAMNEAMRDWVHIHIRNWYVISSRLLDVKHVNKFKSKQVVYQMLWLHVSAVVQMQWACSIHS</sequence>
<proteinExistence type="inferred from homology"/>
<dbReference type="GO" id="GO:0004834">
    <property type="term" value="F:tryptophan synthase activity"/>
    <property type="evidence" value="ECO:0007669"/>
    <property type="project" value="UniProtKB-EC"/>
</dbReference>
<dbReference type="InterPro" id="IPR036052">
    <property type="entry name" value="TrpB-like_PALP_sf"/>
</dbReference>
<evidence type="ECO:0000256" key="10">
    <source>
        <dbReference type="ARBA" id="ARBA00023239"/>
    </source>
</evidence>
<evidence type="ECO:0000256" key="6">
    <source>
        <dbReference type="ARBA" id="ARBA00022822"/>
    </source>
</evidence>
<evidence type="ECO:0000256" key="5">
    <source>
        <dbReference type="ARBA" id="ARBA00022605"/>
    </source>
</evidence>
<dbReference type="InterPro" id="IPR013785">
    <property type="entry name" value="Aldolase_TIM"/>
</dbReference>
<evidence type="ECO:0000256" key="3">
    <source>
        <dbReference type="ARBA" id="ARBA00004733"/>
    </source>
</evidence>
<dbReference type="AlphaFoldDB" id="A0A7R9QA38"/>
<dbReference type="HAMAP" id="MF_00135">
    <property type="entry name" value="PRAI"/>
    <property type="match status" value="1"/>
</dbReference>
<evidence type="ECO:0000256" key="11">
    <source>
        <dbReference type="ARBA" id="ARBA00049047"/>
    </source>
</evidence>
<dbReference type="SUPFAM" id="SSF51366">
    <property type="entry name" value="Ribulose-phoshate binding barrel"/>
    <property type="match status" value="1"/>
</dbReference>
<evidence type="ECO:0000256" key="8">
    <source>
        <dbReference type="ARBA" id="ARBA00023141"/>
    </source>
</evidence>
<organism evidence="14">
    <name type="scientific">Oppiella nova</name>
    <dbReference type="NCBI Taxonomy" id="334625"/>
    <lineage>
        <taxon>Eukaryota</taxon>
        <taxon>Metazoa</taxon>
        <taxon>Ecdysozoa</taxon>
        <taxon>Arthropoda</taxon>
        <taxon>Chelicerata</taxon>
        <taxon>Arachnida</taxon>
        <taxon>Acari</taxon>
        <taxon>Acariformes</taxon>
        <taxon>Sarcoptiformes</taxon>
        <taxon>Oribatida</taxon>
        <taxon>Brachypylina</taxon>
        <taxon>Oppioidea</taxon>
        <taxon>Oppiidae</taxon>
        <taxon>Oppiella</taxon>
    </lineage>
</organism>
<dbReference type="GO" id="GO:0005737">
    <property type="term" value="C:cytoplasm"/>
    <property type="evidence" value="ECO:0007669"/>
    <property type="project" value="TreeGrafter"/>
</dbReference>
<keyword evidence="7" id="KW-0663">Pyridoxal phosphate</keyword>